<keyword evidence="2" id="KW-1185">Reference proteome</keyword>
<accession>A0A2H3CGW3</accession>
<reference evidence="2" key="1">
    <citation type="journal article" date="2017" name="Nat. Ecol. Evol.">
        <title>Genome expansion and lineage-specific genetic innovations in the forest pathogenic fungi Armillaria.</title>
        <authorList>
            <person name="Sipos G."/>
            <person name="Prasanna A.N."/>
            <person name="Walter M.C."/>
            <person name="O'Connor E."/>
            <person name="Balint B."/>
            <person name="Krizsan K."/>
            <person name="Kiss B."/>
            <person name="Hess J."/>
            <person name="Varga T."/>
            <person name="Slot J."/>
            <person name="Riley R."/>
            <person name="Boka B."/>
            <person name="Rigling D."/>
            <person name="Barry K."/>
            <person name="Lee J."/>
            <person name="Mihaltcheva S."/>
            <person name="LaButti K."/>
            <person name="Lipzen A."/>
            <person name="Waldron R."/>
            <person name="Moloney N.M."/>
            <person name="Sperisen C."/>
            <person name="Kredics L."/>
            <person name="Vagvoelgyi C."/>
            <person name="Patrignani A."/>
            <person name="Fitzpatrick D."/>
            <person name="Nagy I."/>
            <person name="Doyle S."/>
            <person name="Anderson J.B."/>
            <person name="Grigoriev I.V."/>
            <person name="Gueldener U."/>
            <person name="Muensterkoetter M."/>
            <person name="Nagy L.G."/>
        </authorList>
    </citation>
    <scope>NUCLEOTIDE SEQUENCE [LARGE SCALE GENOMIC DNA]</scope>
    <source>
        <strain evidence="2">Ar21-2</strain>
    </source>
</reference>
<dbReference type="InParanoid" id="A0A2H3CGW3"/>
<gene>
    <name evidence="1" type="ORF">ARMGADRAFT_1038736</name>
</gene>
<proteinExistence type="predicted"/>
<protein>
    <submittedName>
        <fullName evidence="1">Uncharacterized protein</fullName>
    </submittedName>
</protein>
<dbReference type="AlphaFoldDB" id="A0A2H3CGW3"/>
<name>A0A2H3CGW3_ARMGA</name>
<sequence>MCHHLLGNSKTLDWGTAGDPSDDIAVSKLVTKTHGQSGSRKGSDQEVTPWAVGRRDSQSARYMQDVTARCNLLITNMASGQIRRDEPGPGTSTSLTWRGPKESAYFEDIGTDAASRYTEDGPMLNASGWASVLFSGIRRIKEHEHKDMDDAYDSKTKMEGKDVWIMCLVGTKNGGDVPLKEMTGYAVEIVPLCETESAEGIGTKNTLQANLVSRTLLTRRVTDMVVEKKKDAVAVRTDQ</sequence>
<dbReference type="EMBL" id="KZ293719">
    <property type="protein sequence ID" value="PBK82275.1"/>
    <property type="molecule type" value="Genomic_DNA"/>
</dbReference>
<evidence type="ECO:0000313" key="2">
    <source>
        <dbReference type="Proteomes" id="UP000217790"/>
    </source>
</evidence>
<evidence type="ECO:0000313" key="1">
    <source>
        <dbReference type="EMBL" id="PBK82275.1"/>
    </source>
</evidence>
<organism evidence="1 2">
    <name type="scientific">Armillaria gallica</name>
    <name type="common">Bulbous honey fungus</name>
    <name type="synonym">Armillaria bulbosa</name>
    <dbReference type="NCBI Taxonomy" id="47427"/>
    <lineage>
        <taxon>Eukaryota</taxon>
        <taxon>Fungi</taxon>
        <taxon>Dikarya</taxon>
        <taxon>Basidiomycota</taxon>
        <taxon>Agaricomycotina</taxon>
        <taxon>Agaricomycetes</taxon>
        <taxon>Agaricomycetidae</taxon>
        <taxon>Agaricales</taxon>
        <taxon>Marasmiineae</taxon>
        <taxon>Physalacriaceae</taxon>
        <taxon>Armillaria</taxon>
    </lineage>
</organism>
<dbReference type="Proteomes" id="UP000217790">
    <property type="component" value="Unassembled WGS sequence"/>
</dbReference>